<dbReference type="InterPro" id="IPR008422">
    <property type="entry name" value="KN_HD"/>
</dbReference>
<evidence type="ECO:0000256" key="6">
    <source>
        <dbReference type="ARBA" id="ARBA00023163"/>
    </source>
</evidence>
<evidence type="ECO:0000256" key="5">
    <source>
        <dbReference type="ARBA" id="ARBA00023155"/>
    </source>
</evidence>
<evidence type="ECO:0000313" key="13">
    <source>
        <dbReference type="Proteomes" id="UP000008810"/>
    </source>
</evidence>
<feature type="DNA-binding region" description="Homeobox" evidence="8">
    <location>
        <begin position="293"/>
        <end position="355"/>
    </location>
</feature>
<dbReference type="GO" id="GO:0006355">
    <property type="term" value="P:regulation of DNA-templated transcription"/>
    <property type="evidence" value="ECO:0007669"/>
    <property type="project" value="InterPro"/>
</dbReference>
<dbReference type="Gramene" id="KQJ96691">
    <property type="protein sequence ID" value="KQJ96691"/>
    <property type="gene ID" value="BRADI_3g26690v3"/>
</dbReference>
<keyword evidence="3" id="KW-0805">Transcription regulation</keyword>
<dbReference type="SMART" id="SM00389">
    <property type="entry name" value="HOX"/>
    <property type="match status" value="1"/>
</dbReference>
<accession>I1I3Z2</accession>
<keyword evidence="5 8" id="KW-0371">Homeobox</keyword>
<dbReference type="PROSITE" id="PS50071">
    <property type="entry name" value="HOMEOBOX_2"/>
    <property type="match status" value="1"/>
</dbReference>
<feature type="region of interest" description="Disordered" evidence="9">
    <location>
        <begin position="1"/>
        <end position="30"/>
    </location>
</feature>
<dbReference type="GO" id="GO:0005634">
    <property type="term" value="C:nucleus"/>
    <property type="evidence" value="ECO:0000318"/>
    <property type="project" value="GO_Central"/>
</dbReference>
<gene>
    <name evidence="12" type="primary">LOC100835424</name>
    <name evidence="11" type="ORF">BRADI_3g26690v3</name>
</gene>
<dbReference type="InterPro" id="IPR009057">
    <property type="entry name" value="Homeodomain-like_sf"/>
</dbReference>
<name>I1I3Z2_BRADI</name>
<proteinExistence type="inferred from homology"/>
<evidence type="ECO:0000256" key="3">
    <source>
        <dbReference type="ARBA" id="ARBA00023015"/>
    </source>
</evidence>
<dbReference type="PANTHER" id="PTHR11850">
    <property type="entry name" value="HOMEOBOX PROTEIN TRANSCRIPTION FACTORS"/>
    <property type="match status" value="1"/>
</dbReference>
<feature type="domain" description="Homeobox" evidence="10">
    <location>
        <begin position="291"/>
        <end position="354"/>
    </location>
</feature>
<dbReference type="GeneID" id="100835424"/>
<dbReference type="OrthoDB" id="10056939at2759"/>
<dbReference type="Pfam" id="PF05920">
    <property type="entry name" value="Homeobox_KN"/>
    <property type="match status" value="1"/>
</dbReference>
<keyword evidence="6" id="KW-0804">Transcription</keyword>
<evidence type="ECO:0000256" key="1">
    <source>
        <dbReference type="ARBA" id="ARBA00004123"/>
    </source>
</evidence>
<keyword evidence="7 8" id="KW-0539">Nucleus</keyword>
<dbReference type="RefSeq" id="XP_003571779.1">
    <property type="nucleotide sequence ID" value="XM_003571731.4"/>
</dbReference>
<dbReference type="HOGENOM" id="CLU_011058_6_0_1"/>
<comment type="similarity">
    <text evidence="2">Belongs to the TALE/BELL homeobox family.</text>
</comment>
<dbReference type="KEGG" id="bdi:100835424"/>
<dbReference type="Pfam" id="PF07526">
    <property type="entry name" value="POX"/>
    <property type="match status" value="1"/>
</dbReference>
<feature type="compositionally biased region" description="Basic and acidic residues" evidence="9">
    <location>
        <begin position="377"/>
        <end position="392"/>
    </location>
</feature>
<feature type="region of interest" description="Disordered" evidence="9">
    <location>
        <begin position="128"/>
        <end position="182"/>
    </location>
</feature>
<evidence type="ECO:0000256" key="4">
    <source>
        <dbReference type="ARBA" id="ARBA00023125"/>
    </source>
</evidence>
<keyword evidence="13" id="KW-1185">Reference proteome</keyword>
<organism evidence="11">
    <name type="scientific">Brachypodium distachyon</name>
    <name type="common">Purple false brome</name>
    <name type="synonym">Trachynia distachya</name>
    <dbReference type="NCBI Taxonomy" id="15368"/>
    <lineage>
        <taxon>Eukaryota</taxon>
        <taxon>Viridiplantae</taxon>
        <taxon>Streptophyta</taxon>
        <taxon>Embryophyta</taxon>
        <taxon>Tracheophyta</taxon>
        <taxon>Spermatophyta</taxon>
        <taxon>Magnoliopsida</taxon>
        <taxon>Liliopsida</taxon>
        <taxon>Poales</taxon>
        <taxon>Poaceae</taxon>
        <taxon>BOP clade</taxon>
        <taxon>Pooideae</taxon>
        <taxon>Stipodae</taxon>
        <taxon>Brachypodieae</taxon>
        <taxon>Brachypodium</taxon>
    </lineage>
</organism>
<reference evidence="11" key="2">
    <citation type="submission" date="2017-06" db="EMBL/GenBank/DDBJ databases">
        <title>WGS assembly of Brachypodium distachyon.</title>
        <authorList>
            <consortium name="The International Brachypodium Initiative"/>
            <person name="Lucas S."/>
            <person name="Harmon-Smith M."/>
            <person name="Lail K."/>
            <person name="Tice H."/>
            <person name="Grimwood J."/>
            <person name="Bruce D."/>
            <person name="Barry K."/>
            <person name="Shu S."/>
            <person name="Lindquist E."/>
            <person name="Wang M."/>
            <person name="Pitluck S."/>
            <person name="Vogel J.P."/>
            <person name="Garvin D.F."/>
            <person name="Mockler T.C."/>
            <person name="Schmutz J."/>
            <person name="Rokhsar D."/>
            <person name="Bevan M.W."/>
        </authorList>
    </citation>
    <scope>NUCLEOTIDE SEQUENCE</scope>
    <source>
        <strain evidence="11">Bd21</strain>
    </source>
</reference>
<evidence type="ECO:0000256" key="8">
    <source>
        <dbReference type="PROSITE-ProRule" id="PRU00108"/>
    </source>
</evidence>
<keyword evidence="4 8" id="KW-0238">DNA-binding</keyword>
<dbReference type="InterPro" id="IPR006563">
    <property type="entry name" value="POX_dom"/>
</dbReference>
<evidence type="ECO:0000256" key="7">
    <source>
        <dbReference type="ARBA" id="ARBA00023242"/>
    </source>
</evidence>
<dbReference type="EMBL" id="CM000882">
    <property type="protein sequence ID" value="KQJ96691.1"/>
    <property type="molecule type" value="Genomic_DNA"/>
</dbReference>
<evidence type="ECO:0000256" key="9">
    <source>
        <dbReference type="SAM" id="MobiDB-lite"/>
    </source>
</evidence>
<dbReference type="InterPro" id="IPR001356">
    <property type="entry name" value="HD"/>
</dbReference>
<dbReference type="CDD" id="cd00086">
    <property type="entry name" value="homeodomain"/>
    <property type="match status" value="1"/>
</dbReference>
<comment type="subcellular location">
    <subcellularLocation>
        <location evidence="1 8">Nucleus</location>
    </subcellularLocation>
</comment>
<reference evidence="12" key="3">
    <citation type="submission" date="2018-08" db="UniProtKB">
        <authorList>
            <consortium name="EnsemblPlants"/>
        </authorList>
    </citation>
    <scope>IDENTIFICATION</scope>
    <source>
        <strain evidence="12">cv. Bd21</strain>
    </source>
</reference>
<dbReference type="eggNOG" id="KOG0773">
    <property type="taxonomic scope" value="Eukaryota"/>
</dbReference>
<dbReference type="EnsemblPlants" id="KQJ96691">
    <property type="protein sequence ID" value="KQJ96691"/>
    <property type="gene ID" value="BRADI_3g26690v3"/>
</dbReference>
<feature type="region of interest" description="Disordered" evidence="9">
    <location>
        <begin position="370"/>
        <end position="402"/>
    </location>
</feature>
<dbReference type="AlphaFoldDB" id="I1I3Z2"/>
<dbReference type="GO" id="GO:0003677">
    <property type="term" value="F:DNA binding"/>
    <property type="evidence" value="ECO:0007669"/>
    <property type="project" value="UniProtKB-UniRule"/>
</dbReference>
<evidence type="ECO:0000259" key="10">
    <source>
        <dbReference type="PROSITE" id="PS50071"/>
    </source>
</evidence>
<evidence type="ECO:0000313" key="12">
    <source>
        <dbReference type="EnsemblPlants" id="KQJ96691"/>
    </source>
</evidence>
<evidence type="ECO:0000256" key="2">
    <source>
        <dbReference type="ARBA" id="ARBA00006454"/>
    </source>
</evidence>
<reference evidence="11 12" key="1">
    <citation type="journal article" date="2010" name="Nature">
        <title>Genome sequencing and analysis of the model grass Brachypodium distachyon.</title>
        <authorList>
            <consortium name="International Brachypodium Initiative"/>
        </authorList>
    </citation>
    <scope>NUCLEOTIDE SEQUENCE [LARGE SCALE GENOMIC DNA]</scope>
    <source>
        <strain evidence="11">Bd21</strain>
        <strain evidence="12">cv. Bd21</strain>
    </source>
</reference>
<dbReference type="Gene3D" id="1.10.10.60">
    <property type="entry name" value="Homeodomain-like"/>
    <property type="match status" value="1"/>
</dbReference>
<dbReference type="SMART" id="SM00574">
    <property type="entry name" value="POX"/>
    <property type="match status" value="1"/>
</dbReference>
<evidence type="ECO:0000313" key="11">
    <source>
        <dbReference type="EMBL" id="KQJ96691.1"/>
    </source>
</evidence>
<sequence length="512" mass="56241">MATFFSAPGRHKDIAGGGGDMPFHHYPGSSSTAGLAPIPATAAQQGDAQNELAFMCAAEESQIETQHHQMMMQRSQAMQRRHGLLSLSLATQVQASLYPHFSPTGVASRGSSRYLKAARDLLDELVSVQDAGATPTRKPDKNRSHSSGDAAGNDDDRKDPAVNSSPAGEEPSPSPSERQELENKATALQGLLDQVEQRYRGYEHEMRAVASWLDAAAGRGTARPYTAVALRTISRHFRSLRDAIAAQLRSARRSLGEPPPDVHGGIHRLRYIDQRMRRQQLGFGCVIQQQHAAWRPQRGLPEPAVSVLRAWLFEHFLHPYPKEPEKLMLARQASLTRGQVSNWFINARVRLWKPMIEEMYREEFGEEIMEANSSSEVKGKDEPEPEPARALEDLQSPSSTMQGVNPFKSTATGLDDNAAVYSSIEGLRLHQRQRQHAYDTGLLHDGAGERFLDLGGSGLTLGLHGRHDGVTLVGLGSAEQAGMDAGAFEYVDGSDDRQRFGSSSQLLHNFVT</sequence>
<dbReference type="SUPFAM" id="SSF46689">
    <property type="entry name" value="Homeodomain-like"/>
    <property type="match status" value="1"/>
</dbReference>
<dbReference type="InterPro" id="IPR050224">
    <property type="entry name" value="TALE_homeobox"/>
</dbReference>
<protein>
    <recommendedName>
        <fullName evidence="10">Homeobox domain-containing protein</fullName>
    </recommendedName>
</protein>
<dbReference type="Proteomes" id="UP000008810">
    <property type="component" value="Chromosome 3"/>
</dbReference>